<proteinExistence type="predicted"/>
<sequence length="53" mass="6194">MQCSQELKRMGKRCCVCVISAEDCPTISLHCDTFSRKDKKNTYWIKQNTHGRD</sequence>
<organism evidence="1">
    <name type="scientific">Siphoviridae sp. ctzr51</name>
    <dbReference type="NCBI Taxonomy" id="2825751"/>
    <lineage>
        <taxon>Viruses</taxon>
        <taxon>Duplodnaviria</taxon>
        <taxon>Heunggongvirae</taxon>
        <taxon>Uroviricota</taxon>
        <taxon>Caudoviricetes</taxon>
    </lineage>
</organism>
<dbReference type="EMBL" id="BK016111">
    <property type="protein sequence ID" value="DAF95898.1"/>
    <property type="molecule type" value="Genomic_DNA"/>
</dbReference>
<reference evidence="1" key="1">
    <citation type="journal article" date="2021" name="Proc. Natl. Acad. Sci. U.S.A.">
        <title>A Catalog of Tens of Thousands of Viruses from Human Metagenomes Reveals Hidden Associations with Chronic Diseases.</title>
        <authorList>
            <person name="Tisza M.J."/>
            <person name="Buck C.B."/>
        </authorList>
    </citation>
    <scope>NUCLEOTIDE SEQUENCE</scope>
    <source>
        <strain evidence="1">Ctzr51</strain>
    </source>
</reference>
<name>A0A8S5UNA9_9CAUD</name>
<accession>A0A8S5UNA9</accession>
<evidence type="ECO:0000313" key="1">
    <source>
        <dbReference type="EMBL" id="DAF95898.1"/>
    </source>
</evidence>
<protein>
    <submittedName>
        <fullName evidence="1">Uncharacterized protein</fullName>
    </submittedName>
</protein>